<sequence length="432" mass="49173">MDCEDLLRSGHKECGVYTVWLRNRVTGERPLNVFCDMETDGGGWTVIQRRGDYGRPFDFFFEDWERYKSGFGDIKEDFWLGNDNIFVLTNQRLYSVRFDLWSVDGRKVHALYDTFWIDDEDHKYALHINGYSGDAGDSLFPDHDNRSFTTKDQDNDANVKENCAVSYRGAWCNQVSLVSERDQSKTLGIAATKEKEDVAIKVKKDLKDPRLAAAKERLISWFKERRKSGSTIEKWGSQLHRIAVALYLADESIFSPGNSTGQEISYELTIQLLRCLSKDKKFKAFLPFWTIDVIFDRRTLRCWLCSFSGACLSLRPNPDDERILMICRRSLRGVSSGMALSITPGQQPVVQVASDASIPQKDLILTAVLTMDSIKSLAKQSFLPNDASTSQSKDMIFQNSLDQKRMNPSCGFVGPLHHRPAVPDCTTSLRSF</sequence>
<dbReference type="Pfam" id="PF00147">
    <property type="entry name" value="Fibrinogen_C"/>
    <property type="match status" value="1"/>
</dbReference>
<evidence type="ECO:0000313" key="2">
    <source>
        <dbReference type="EMBL" id="GFT67125.1"/>
    </source>
</evidence>
<dbReference type="GO" id="GO:0005615">
    <property type="term" value="C:extracellular space"/>
    <property type="evidence" value="ECO:0007669"/>
    <property type="project" value="TreeGrafter"/>
</dbReference>
<evidence type="ECO:0000259" key="1">
    <source>
        <dbReference type="PROSITE" id="PS51406"/>
    </source>
</evidence>
<dbReference type="InterPro" id="IPR050373">
    <property type="entry name" value="Fibrinogen_C-term_domain"/>
</dbReference>
<dbReference type="SUPFAM" id="SSF56496">
    <property type="entry name" value="Fibrinogen C-terminal domain-like"/>
    <property type="match status" value="1"/>
</dbReference>
<keyword evidence="3" id="KW-1185">Reference proteome</keyword>
<dbReference type="CDD" id="cd00087">
    <property type="entry name" value="FReD"/>
    <property type="match status" value="1"/>
</dbReference>
<dbReference type="PANTHER" id="PTHR19143:SF458">
    <property type="entry name" value="FIBRINOGEN C-TERMINAL DOMAIN-CONTAINING PROTEIN-RELATED"/>
    <property type="match status" value="1"/>
</dbReference>
<dbReference type="PANTHER" id="PTHR19143">
    <property type="entry name" value="FIBRINOGEN/TENASCIN/ANGIOPOEITIN"/>
    <property type="match status" value="1"/>
</dbReference>
<dbReference type="InterPro" id="IPR014716">
    <property type="entry name" value="Fibrinogen_a/b/g_C_1"/>
</dbReference>
<comment type="caution">
    <text evidence="2">The sequence shown here is derived from an EMBL/GenBank/DDBJ whole genome shotgun (WGS) entry which is preliminary data.</text>
</comment>
<dbReference type="Gene3D" id="3.90.215.10">
    <property type="entry name" value="Gamma Fibrinogen, chain A, domain 1"/>
    <property type="match status" value="1"/>
</dbReference>
<dbReference type="InterPro" id="IPR002181">
    <property type="entry name" value="Fibrinogen_a/b/g_C_dom"/>
</dbReference>
<protein>
    <submittedName>
        <fullName evidence="2">Techylectin-5A</fullName>
    </submittedName>
</protein>
<feature type="domain" description="Fibrinogen C-terminal" evidence="1">
    <location>
        <begin position="1"/>
        <end position="171"/>
    </location>
</feature>
<dbReference type="Proteomes" id="UP000887013">
    <property type="component" value="Unassembled WGS sequence"/>
</dbReference>
<evidence type="ECO:0000313" key="3">
    <source>
        <dbReference type="Proteomes" id="UP000887013"/>
    </source>
</evidence>
<dbReference type="OrthoDB" id="6145874at2759"/>
<dbReference type="EMBL" id="BMAW01020257">
    <property type="protein sequence ID" value="GFT67125.1"/>
    <property type="molecule type" value="Genomic_DNA"/>
</dbReference>
<reference evidence="2" key="1">
    <citation type="submission" date="2020-08" db="EMBL/GenBank/DDBJ databases">
        <title>Multicomponent nature underlies the extraordinary mechanical properties of spider dragline silk.</title>
        <authorList>
            <person name="Kono N."/>
            <person name="Nakamura H."/>
            <person name="Mori M."/>
            <person name="Yoshida Y."/>
            <person name="Ohtoshi R."/>
            <person name="Malay A.D."/>
            <person name="Moran D.A.P."/>
            <person name="Tomita M."/>
            <person name="Numata K."/>
            <person name="Arakawa K."/>
        </authorList>
    </citation>
    <scope>NUCLEOTIDE SEQUENCE</scope>
</reference>
<gene>
    <name evidence="2" type="ORF">NPIL_112051</name>
</gene>
<accession>A0A8X6TXE1</accession>
<proteinExistence type="predicted"/>
<dbReference type="AlphaFoldDB" id="A0A8X6TXE1"/>
<dbReference type="SMART" id="SM00186">
    <property type="entry name" value="FBG"/>
    <property type="match status" value="1"/>
</dbReference>
<dbReference type="InterPro" id="IPR036056">
    <property type="entry name" value="Fibrinogen-like_C"/>
</dbReference>
<organism evidence="2 3">
    <name type="scientific">Nephila pilipes</name>
    <name type="common">Giant wood spider</name>
    <name type="synonym">Nephila maculata</name>
    <dbReference type="NCBI Taxonomy" id="299642"/>
    <lineage>
        <taxon>Eukaryota</taxon>
        <taxon>Metazoa</taxon>
        <taxon>Ecdysozoa</taxon>
        <taxon>Arthropoda</taxon>
        <taxon>Chelicerata</taxon>
        <taxon>Arachnida</taxon>
        <taxon>Araneae</taxon>
        <taxon>Araneomorphae</taxon>
        <taxon>Entelegynae</taxon>
        <taxon>Araneoidea</taxon>
        <taxon>Nephilidae</taxon>
        <taxon>Nephila</taxon>
    </lineage>
</organism>
<name>A0A8X6TXE1_NEPPI</name>
<dbReference type="NCBIfam" id="NF040941">
    <property type="entry name" value="GGGWT_bact"/>
    <property type="match status" value="1"/>
</dbReference>
<dbReference type="PROSITE" id="PS51406">
    <property type="entry name" value="FIBRINOGEN_C_2"/>
    <property type="match status" value="1"/>
</dbReference>